<sequence>MTHWIHKLSLPSTTTIKMSSASNNTSGGSGSGRNKGKARETLSDVARRIELERRQAELAEQLAALQVELAQLKRGDNNNNNEDDDDDDYGGHDGGHDEENDGGREEETNAGQKRLAPEEGGKVRQPEKKRRRKRYGPDVPNQWEANRDLRSLRSLPTSVVPLPADQRPVIRRKFVRRLSAEEGQVQFRAGDGEVAGEPPGEGENGQVGWQVRPVHAPDCGSGSSAGFTDPDYLRGNPLEDLRTRLTAVEIWLGIEPGGRLYRIEESEPPSPLPPPPVPKIERLTSPQLVFEPDDEPNEGTMGPPEERAEQREPGEEQPGEGAMGKGQPGKGAPEEGQPGEVMEVDVPEEAAQVEVPVEAQVVVAPVEVPEEVRANPPPEEERPEPEIKVEPEERRVPRPKEVIKARKVQGKFKDQDVEFIEIL</sequence>
<keyword evidence="3" id="KW-1185">Reference proteome</keyword>
<dbReference type="Proteomes" id="UP001219525">
    <property type="component" value="Unassembled WGS sequence"/>
</dbReference>
<feature type="compositionally biased region" description="Basic and acidic residues" evidence="1">
    <location>
        <begin position="304"/>
        <end position="314"/>
    </location>
</feature>
<name>A0AAD6VWH8_9AGAR</name>
<feature type="region of interest" description="Disordered" evidence="1">
    <location>
        <begin position="262"/>
        <end position="342"/>
    </location>
</feature>
<comment type="caution">
    <text evidence="2">The sequence shown here is derived from an EMBL/GenBank/DDBJ whole genome shotgun (WGS) entry which is preliminary data.</text>
</comment>
<gene>
    <name evidence="2" type="ORF">GGX14DRAFT_559740</name>
</gene>
<reference evidence="2" key="1">
    <citation type="submission" date="2023-03" db="EMBL/GenBank/DDBJ databases">
        <title>Massive genome expansion in bonnet fungi (Mycena s.s.) driven by repeated elements and novel gene families across ecological guilds.</title>
        <authorList>
            <consortium name="Lawrence Berkeley National Laboratory"/>
            <person name="Harder C.B."/>
            <person name="Miyauchi S."/>
            <person name="Viragh M."/>
            <person name="Kuo A."/>
            <person name="Thoen E."/>
            <person name="Andreopoulos B."/>
            <person name="Lu D."/>
            <person name="Skrede I."/>
            <person name="Drula E."/>
            <person name="Henrissat B."/>
            <person name="Morin E."/>
            <person name="Kohler A."/>
            <person name="Barry K."/>
            <person name="LaButti K."/>
            <person name="Morin E."/>
            <person name="Salamov A."/>
            <person name="Lipzen A."/>
            <person name="Mereny Z."/>
            <person name="Hegedus B."/>
            <person name="Baldrian P."/>
            <person name="Stursova M."/>
            <person name="Weitz H."/>
            <person name="Taylor A."/>
            <person name="Grigoriev I.V."/>
            <person name="Nagy L.G."/>
            <person name="Martin F."/>
            <person name="Kauserud H."/>
        </authorList>
    </citation>
    <scope>NUCLEOTIDE SEQUENCE</scope>
    <source>
        <strain evidence="2">9144</strain>
    </source>
</reference>
<feature type="compositionally biased region" description="Basic and acidic residues" evidence="1">
    <location>
        <begin position="89"/>
        <end position="107"/>
    </location>
</feature>
<organism evidence="2 3">
    <name type="scientific">Mycena pura</name>
    <dbReference type="NCBI Taxonomy" id="153505"/>
    <lineage>
        <taxon>Eukaryota</taxon>
        <taxon>Fungi</taxon>
        <taxon>Dikarya</taxon>
        <taxon>Basidiomycota</taxon>
        <taxon>Agaricomycotina</taxon>
        <taxon>Agaricomycetes</taxon>
        <taxon>Agaricomycetidae</taxon>
        <taxon>Agaricales</taxon>
        <taxon>Marasmiineae</taxon>
        <taxon>Mycenaceae</taxon>
        <taxon>Mycena</taxon>
    </lineage>
</organism>
<feature type="region of interest" description="Disordered" evidence="1">
    <location>
        <begin position="71"/>
        <end position="150"/>
    </location>
</feature>
<protein>
    <submittedName>
        <fullName evidence="2">Uncharacterized protein</fullName>
    </submittedName>
</protein>
<feature type="compositionally biased region" description="Pro residues" evidence="1">
    <location>
        <begin position="268"/>
        <end position="278"/>
    </location>
</feature>
<feature type="compositionally biased region" description="Basic and acidic residues" evidence="1">
    <location>
        <begin position="384"/>
        <end position="395"/>
    </location>
</feature>
<proteinExistence type="predicted"/>
<evidence type="ECO:0000313" key="3">
    <source>
        <dbReference type="Proteomes" id="UP001219525"/>
    </source>
</evidence>
<feature type="region of interest" description="Disordered" evidence="1">
    <location>
        <begin position="188"/>
        <end position="237"/>
    </location>
</feature>
<feature type="compositionally biased region" description="Basic and acidic residues" evidence="1">
    <location>
        <begin position="115"/>
        <end position="126"/>
    </location>
</feature>
<feature type="region of interest" description="Disordered" evidence="1">
    <location>
        <begin position="1"/>
        <end position="41"/>
    </location>
</feature>
<dbReference type="AlphaFoldDB" id="A0AAD6VWH8"/>
<accession>A0AAD6VWH8</accession>
<feature type="region of interest" description="Disordered" evidence="1">
    <location>
        <begin position="370"/>
        <end position="395"/>
    </location>
</feature>
<evidence type="ECO:0000256" key="1">
    <source>
        <dbReference type="SAM" id="MobiDB-lite"/>
    </source>
</evidence>
<dbReference type="EMBL" id="JARJCW010000010">
    <property type="protein sequence ID" value="KAJ7219928.1"/>
    <property type="molecule type" value="Genomic_DNA"/>
</dbReference>
<evidence type="ECO:0000313" key="2">
    <source>
        <dbReference type="EMBL" id="KAJ7219928.1"/>
    </source>
</evidence>